<evidence type="ECO:0000256" key="1">
    <source>
        <dbReference type="SAM" id="Coils"/>
    </source>
</evidence>
<dbReference type="RefSeq" id="WP_258122782.1">
    <property type="nucleotide sequence ID" value="NZ_CP062229.1"/>
</dbReference>
<organism evidence="2 3">
    <name type="scientific">Mesorhizobium onobrychidis</name>
    <dbReference type="NCBI Taxonomy" id="2775404"/>
    <lineage>
        <taxon>Bacteria</taxon>
        <taxon>Pseudomonadati</taxon>
        <taxon>Pseudomonadota</taxon>
        <taxon>Alphaproteobacteria</taxon>
        <taxon>Hyphomicrobiales</taxon>
        <taxon>Phyllobacteriaceae</taxon>
        <taxon>Mesorhizobium</taxon>
    </lineage>
</organism>
<reference evidence="2" key="1">
    <citation type="submission" date="2020-09" db="EMBL/GenBank/DDBJ databases">
        <title>Rhizobia associated with sainfoin plants.</title>
        <authorList>
            <person name="Asharfi S."/>
            <person name="Kuzmanovic N."/>
            <person name="Bunk B."/>
            <person name="Sproeer C."/>
            <person name="Becker M."/>
            <person name="Thuenen T."/>
        </authorList>
    </citation>
    <scope>NUCLEOTIDE SEQUENCE</scope>
    <source>
        <strain evidence="2">OM4</strain>
    </source>
</reference>
<feature type="coiled-coil region" evidence="1">
    <location>
        <begin position="8"/>
        <end position="43"/>
    </location>
</feature>
<keyword evidence="3" id="KW-1185">Reference proteome</keyword>
<sequence>MKLLSEQLAAMSVRAKNVEVAVAAAEKEAHDKIEARLEKARLAATAAVEKVNQDLKSTRDSMARDWNTVKAKVAGDMNALKARVTQTKRGLDVKVADMRADDLEWEAAFAIDYANAAIEQAAMATLDAIDARMAAAKAKSVA</sequence>
<proteinExistence type="predicted"/>
<evidence type="ECO:0000313" key="3">
    <source>
        <dbReference type="Proteomes" id="UP001058098"/>
    </source>
</evidence>
<name>A0ABY5R324_9HYPH</name>
<accession>A0ABY5R324</accession>
<protein>
    <submittedName>
        <fullName evidence="2">Uncharacterized protein</fullName>
    </submittedName>
</protein>
<dbReference type="EMBL" id="CP062229">
    <property type="protein sequence ID" value="UVC17900.1"/>
    <property type="molecule type" value="Genomic_DNA"/>
</dbReference>
<evidence type="ECO:0000313" key="2">
    <source>
        <dbReference type="EMBL" id="UVC17900.1"/>
    </source>
</evidence>
<gene>
    <name evidence="2" type="ORF">IHQ72_12860</name>
</gene>
<keyword evidence="1" id="KW-0175">Coiled coil</keyword>
<dbReference type="Proteomes" id="UP001058098">
    <property type="component" value="Chromosome"/>
</dbReference>